<evidence type="ECO:0000256" key="1">
    <source>
        <dbReference type="SAM" id="MobiDB-lite"/>
    </source>
</evidence>
<dbReference type="AlphaFoldDB" id="A0A8T0HQY1"/>
<protein>
    <submittedName>
        <fullName evidence="3">Uncharacterized protein</fullName>
    </submittedName>
</protein>
<accession>A0A8T0HQY1</accession>
<dbReference type="EMBL" id="CM026426">
    <property type="protein sequence ID" value="KAG0573201.1"/>
    <property type="molecule type" value="Genomic_DNA"/>
</dbReference>
<evidence type="ECO:0000313" key="4">
    <source>
        <dbReference type="Proteomes" id="UP000822688"/>
    </source>
</evidence>
<keyword evidence="2" id="KW-1133">Transmembrane helix</keyword>
<feature type="region of interest" description="Disordered" evidence="1">
    <location>
        <begin position="53"/>
        <end position="101"/>
    </location>
</feature>
<keyword evidence="2" id="KW-0472">Membrane</keyword>
<keyword evidence="2" id="KW-0812">Transmembrane</keyword>
<organism evidence="3 4">
    <name type="scientific">Ceratodon purpureus</name>
    <name type="common">Fire moss</name>
    <name type="synonym">Dicranum purpureum</name>
    <dbReference type="NCBI Taxonomy" id="3225"/>
    <lineage>
        <taxon>Eukaryota</taxon>
        <taxon>Viridiplantae</taxon>
        <taxon>Streptophyta</taxon>
        <taxon>Embryophyta</taxon>
        <taxon>Bryophyta</taxon>
        <taxon>Bryophytina</taxon>
        <taxon>Bryopsida</taxon>
        <taxon>Dicranidae</taxon>
        <taxon>Pseudoditrichales</taxon>
        <taxon>Ditrichaceae</taxon>
        <taxon>Ceratodon</taxon>
    </lineage>
</organism>
<comment type="caution">
    <text evidence="3">The sequence shown here is derived from an EMBL/GenBank/DDBJ whole genome shotgun (WGS) entry which is preliminary data.</text>
</comment>
<evidence type="ECO:0000256" key="2">
    <source>
        <dbReference type="SAM" id="Phobius"/>
    </source>
</evidence>
<gene>
    <name evidence="3" type="ORF">KC19_VG157400</name>
</gene>
<sequence>MPCDVEGALFQEFIIFLFLFFLSSNSFVVKFRSQYRYVLMSSLLSKGEPYECGAASQRNMPTLPSNDVEEPIPNTDLGSSRDSPSKIIPENGTGAKSVSGL</sequence>
<reference evidence="3" key="1">
    <citation type="submission" date="2020-06" db="EMBL/GenBank/DDBJ databases">
        <title>WGS assembly of Ceratodon purpureus strain R40.</title>
        <authorList>
            <person name="Carey S.B."/>
            <person name="Jenkins J."/>
            <person name="Shu S."/>
            <person name="Lovell J.T."/>
            <person name="Sreedasyam A."/>
            <person name="Maumus F."/>
            <person name="Tiley G.P."/>
            <person name="Fernandez-Pozo N."/>
            <person name="Barry K."/>
            <person name="Chen C."/>
            <person name="Wang M."/>
            <person name="Lipzen A."/>
            <person name="Daum C."/>
            <person name="Saski C.A."/>
            <person name="Payton A.C."/>
            <person name="Mcbreen J.C."/>
            <person name="Conrad R.E."/>
            <person name="Kollar L.M."/>
            <person name="Olsson S."/>
            <person name="Huttunen S."/>
            <person name="Landis J.B."/>
            <person name="Wickett N.J."/>
            <person name="Johnson M.G."/>
            <person name="Rensing S.A."/>
            <person name="Grimwood J."/>
            <person name="Schmutz J."/>
            <person name="Mcdaniel S.F."/>
        </authorList>
    </citation>
    <scope>NUCLEOTIDE SEQUENCE</scope>
    <source>
        <strain evidence="3">R40</strain>
    </source>
</reference>
<proteinExistence type="predicted"/>
<feature type="transmembrane region" description="Helical" evidence="2">
    <location>
        <begin position="13"/>
        <end position="31"/>
    </location>
</feature>
<name>A0A8T0HQY1_CERPU</name>
<evidence type="ECO:0000313" key="3">
    <source>
        <dbReference type="EMBL" id="KAG0573201.1"/>
    </source>
</evidence>
<keyword evidence="4" id="KW-1185">Reference proteome</keyword>
<dbReference type="Proteomes" id="UP000822688">
    <property type="component" value="Chromosome V"/>
</dbReference>
<feature type="compositionally biased region" description="Polar residues" evidence="1">
    <location>
        <begin position="56"/>
        <end position="65"/>
    </location>
</feature>